<keyword evidence="8 15" id="KW-0472">Membrane</keyword>
<keyword evidence="5" id="KW-0547">Nucleotide-binding</keyword>
<comment type="similarity">
    <text evidence="13">Belongs to the adenylyl cyclase class-4/guanylyl cyclase family.</text>
</comment>
<dbReference type="InterPro" id="IPR001245">
    <property type="entry name" value="Ser-Thr/Tyr_kinase_cat_dom"/>
</dbReference>
<dbReference type="PROSITE" id="PS50125">
    <property type="entry name" value="GUANYLATE_CYCLASE_2"/>
    <property type="match status" value="1"/>
</dbReference>
<evidence type="ECO:0000256" key="13">
    <source>
        <dbReference type="RuleBase" id="RU000405"/>
    </source>
</evidence>
<keyword evidence="7" id="KW-0342">GTP-binding</keyword>
<keyword evidence="9" id="KW-0675">Receptor</keyword>
<dbReference type="Pfam" id="PF00211">
    <property type="entry name" value="Guanylate_cyc"/>
    <property type="match status" value="1"/>
</dbReference>
<feature type="non-terminal residue" evidence="18">
    <location>
        <position position="490"/>
    </location>
</feature>
<reference evidence="18 19" key="1">
    <citation type="journal article" date="2007" name="Science">
        <title>Sea anemone genome reveals ancestral eumetazoan gene repertoire and genomic organization.</title>
        <authorList>
            <person name="Putnam N.H."/>
            <person name="Srivastava M."/>
            <person name="Hellsten U."/>
            <person name="Dirks B."/>
            <person name="Chapman J."/>
            <person name="Salamov A."/>
            <person name="Terry A."/>
            <person name="Shapiro H."/>
            <person name="Lindquist E."/>
            <person name="Kapitonov V.V."/>
            <person name="Jurka J."/>
            <person name="Genikhovich G."/>
            <person name="Grigoriev I.V."/>
            <person name="Lucas S.M."/>
            <person name="Steele R.E."/>
            <person name="Finnerty J.R."/>
            <person name="Technau U."/>
            <person name="Martindale M.Q."/>
            <person name="Rokhsar D.S."/>
        </authorList>
    </citation>
    <scope>NUCLEOTIDE SEQUENCE [LARGE SCALE GENOMIC DNA]</scope>
    <source>
        <strain evidence="19">CH2 X CH6</strain>
    </source>
</reference>
<dbReference type="InterPro" id="IPR029787">
    <property type="entry name" value="Nucleotide_cyclase"/>
</dbReference>
<feature type="domain" description="Protein kinase" evidence="16">
    <location>
        <begin position="1"/>
        <end position="217"/>
    </location>
</feature>
<dbReference type="InterPro" id="IPR000719">
    <property type="entry name" value="Prot_kinase_dom"/>
</dbReference>
<dbReference type="InterPro" id="IPR011645">
    <property type="entry name" value="HNOB_dom_associated"/>
</dbReference>
<dbReference type="Pfam" id="PF07714">
    <property type="entry name" value="PK_Tyr_Ser-Thr"/>
    <property type="match status" value="1"/>
</dbReference>
<evidence type="ECO:0000256" key="14">
    <source>
        <dbReference type="RuleBase" id="RU003431"/>
    </source>
</evidence>
<accession>A7SJA3</accession>
<evidence type="ECO:0000256" key="7">
    <source>
        <dbReference type="ARBA" id="ARBA00023134"/>
    </source>
</evidence>
<organism evidence="18 19">
    <name type="scientific">Nematostella vectensis</name>
    <name type="common">Starlet sea anemone</name>
    <dbReference type="NCBI Taxonomy" id="45351"/>
    <lineage>
        <taxon>Eukaryota</taxon>
        <taxon>Metazoa</taxon>
        <taxon>Cnidaria</taxon>
        <taxon>Anthozoa</taxon>
        <taxon>Hexacorallia</taxon>
        <taxon>Actiniaria</taxon>
        <taxon>Edwardsiidae</taxon>
        <taxon>Nematostella</taxon>
    </lineage>
</organism>
<dbReference type="InterPro" id="IPR011009">
    <property type="entry name" value="Kinase-like_dom_sf"/>
</dbReference>
<dbReference type="Gene3D" id="3.30.70.1230">
    <property type="entry name" value="Nucleotide cyclase"/>
    <property type="match status" value="1"/>
</dbReference>
<evidence type="ECO:0000313" key="19">
    <source>
        <dbReference type="Proteomes" id="UP000001593"/>
    </source>
</evidence>
<dbReference type="SUPFAM" id="SSF55073">
    <property type="entry name" value="Nucleotide cyclase"/>
    <property type="match status" value="1"/>
</dbReference>
<comment type="subcellular location">
    <subcellularLocation>
        <location evidence="1">Membrane</location>
        <topology evidence="1">Single-pass type I membrane protein</topology>
    </subcellularLocation>
</comment>
<comment type="catalytic activity">
    <reaction evidence="14">
        <text>GTP = 3',5'-cyclic GMP + diphosphate</text>
        <dbReference type="Rhea" id="RHEA:13665"/>
        <dbReference type="ChEBI" id="CHEBI:33019"/>
        <dbReference type="ChEBI" id="CHEBI:37565"/>
        <dbReference type="ChEBI" id="CHEBI:57746"/>
        <dbReference type="EC" id="4.6.1.2"/>
    </reaction>
</comment>
<gene>
    <name evidence="18" type="ORF">NEMVEDRAFT_v1g120467</name>
</gene>
<evidence type="ECO:0000256" key="12">
    <source>
        <dbReference type="ARBA" id="ARBA00023293"/>
    </source>
</evidence>
<dbReference type="InParanoid" id="A7SJA3"/>
<dbReference type="CDD" id="cd07302">
    <property type="entry name" value="CHD"/>
    <property type="match status" value="1"/>
</dbReference>
<evidence type="ECO:0000259" key="17">
    <source>
        <dbReference type="PROSITE" id="PS50125"/>
    </source>
</evidence>
<evidence type="ECO:0000256" key="2">
    <source>
        <dbReference type="ARBA" id="ARBA00012202"/>
    </source>
</evidence>
<dbReference type="PhylomeDB" id="A7SJA3"/>
<proteinExistence type="inferred from homology"/>
<evidence type="ECO:0000256" key="5">
    <source>
        <dbReference type="ARBA" id="ARBA00022741"/>
    </source>
</evidence>
<dbReference type="PROSITE" id="PS00452">
    <property type="entry name" value="GUANYLATE_CYCLASE_1"/>
    <property type="match status" value="1"/>
</dbReference>
<dbReference type="PANTHER" id="PTHR11920:SF335">
    <property type="entry name" value="GUANYLATE CYCLASE"/>
    <property type="match status" value="1"/>
</dbReference>
<dbReference type="Proteomes" id="UP000001593">
    <property type="component" value="Unassembled WGS sequence"/>
</dbReference>
<evidence type="ECO:0000256" key="8">
    <source>
        <dbReference type="ARBA" id="ARBA00023136"/>
    </source>
</evidence>
<dbReference type="eggNOG" id="KOG1023">
    <property type="taxonomic scope" value="Eukaryota"/>
</dbReference>
<evidence type="ECO:0000256" key="10">
    <source>
        <dbReference type="ARBA" id="ARBA00023180"/>
    </source>
</evidence>
<dbReference type="SUPFAM" id="SSF56112">
    <property type="entry name" value="Protein kinase-like (PK-like)"/>
    <property type="match status" value="1"/>
</dbReference>
<evidence type="ECO:0000256" key="9">
    <source>
        <dbReference type="ARBA" id="ARBA00023170"/>
    </source>
</evidence>
<feature type="domain" description="Guanylate cyclase" evidence="17">
    <location>
        <begin position="289"/>
        <end position="430"/>
    </location>
</feature>
<evidence type="ECO:0000256" key="1">
    <source>
        <dbReference type="ARBA" id="ARBA00004479"/>
    </source>
</evidence>
<dbReference type="GO" id="GO:0006182">
    <property type="term" value="P:cGMP biosynthetic process"/>
    <property type="evidence" value="ECO:0000318"/>
    <property type="project" value="GO_Central"/>
</dbReference>
<dbReference type="GO" id="GO:0004672">
    <property type="term" value="F:protein kinase activity"/>
    <property type="evidence" value="ECO:0007669"/>
    <property type="project" value="InterPro"/>
</dbReference>
<evidence type="ECO:0000256" key="11">
    <source>
        <dbReference type="ARBA" id="ARBA00023239"/>
    </source>
</evidence>
<evidence type="ECO:0000256" key="3">
    <source>
        <dbReference type="ARBA" id="ARBA00022692"/>
    </source>
</evidence>
<sequence length="490" mass="54953">QVHKLSHVNINPYIGVCITAPNICIVSEACGRGSLADVLINDDIKLDWTFKMSFATDIAAGMEALHASEVSFHGNLTSSNCLVDRMWVCKIADYGLQRFSKHTYEPEEQLTGQTGKSLWMAPEHMRNASSTGSQPGDVYSFGVILSEIVTRCEPFETLRATTSILRRIMSTEFPPLRPTLNADDCDPTITKFIKQCWSEEPSARPTFRDIKKSMRKINGGRSLRLVDSMLGKMDIYSNNLEVLVEERTRQLEAEKAKTDQLLYEMLPRPVADQLKSGKSVEAELFDQVTVFFSDIVGFTKLSSSSTPIQVVTFLNDLYTYFDNIIPNYDVYKVETIGDAYMVVSGLPEKNRDRHAGEIATMALHLLCDIRTFKIRHVPDTRLVSSYSLLLIITCLFYLIFSGPAVAGVVGIKKPRYDVFGDTVNVASRMESNGVPNRIHISAECRKALLNLGGYHMERRGEIELKGKGKVITYFLNGKDGFNRVRPEPSN</sequence>
<dbReference type="Gene3D" id="1.10.510.10">
    <property type="entry name" value="Transferase(Phosphotransferase) domain 1"/>
    <property type="match status" value="1"/>
</dbReference>
<dbReference type="GO" id="GO:0007168">
    <property type="term" value="P:receptor guanylyl cyclase signaling pathway"/>
    <property type="evidence" value="ECO:0000318"/>
    <property type="project" value="GO_Central"/>
</dbReference>
<keyword evidence="4" id="KW-0732">Signal</keyword>
<dbReference type="PROSITE" id="PS50011">
    <property type="entry name" value="PROTEIN_KINASE_DOM"/>
    <property type="match status" value="1"/>
</dbReference>
<keyword evidence="12 14" id="KW-0141">cGMP biosynthesis</keyword>
<dbReference type="SMART" id="SM00044">
    <property type="entry name" value="CYCc"/>
    <property type="match status" value="1"/>
</dbReference>
<dbReference type="GO" id="GO:0001653">
    <property type="term" value="F:peptide receptor activity"/>
    <property type="evidence" value="ECO:0000318"/>
    <property type="project" value="GO_Central"/>
</dbReference>
<dbReference type="EMBL" id="DS469676">
    <property type="protein sequence ID" value="EDO36204.1"/>
    <property type="molecule type" value="Genomic_DNA"/>
</dbReference>
<keyword evidence="19" id="KW-1185">Reference proteome</keyword>
<evidence type="ECO:0000313" key="18">
    <source>
        <dbReference type="EMBL" id="EDO36204.1"/>
    </source>
</evidence>
<name>A7SJA3_NEMVE</name>
<dbReference type="GO" id="GO:0005524">
    <property type="term" value="F:ATP binding"/>
    <property type="evidence" value="ECO:0007669"/>
    <property type="project" value="InterPro"/>
</dbReference>
<evidence type="ECO:0000256" key="4">
    <source>
        <dbReference type="ARBA" id="ARBA00022729"/>
    </source>
</evidence>
<dbReference type="InterPro" id="IPR018297">
    <property type="entry name" value="A/G_cyclase_CS"/>
</dbReference>
<dbReference type="EC" id="4.6.1.2" evidence="2 14"/>
<dbReference type="GO" id="GO:0004383">
    <property type="term" value="F:guanylate cyclase activity"/>
    <property type="evidence" value="ECO:0000318"/>
    <property type="project" value="GO_Central"/>
</dbReference>
<dbReference type="InterPro" id="IPR001054">
    <property type="entry name" value="A/G_cyclase"/>
</dbReference>
<dbReference type="Gene3D" id="6.10.250.780">
    <property type="match status" value="1"/>
</dbReference>
<dbReference type="GO" id="GO:0005525">
    <property type="term" value="F:GTP binding"/>
    <property type="evidence" value="ECO:0007669"/>
    <property type="project" value="UniProtKB-KW"/>
</dbReference>
<evidence type="ECO:0000256" key="6">
    <source>
        <dbReference type="ARBA" id="ARBA00022989"/>
    </source>
</evidence>
<dbReference type="GO" id="GO:0005886">
    <property type="term" value="C:plasma membrane"/>
    <property type="evidence" value="ECO:0000318"/>
    <property type="project" value="GO_Central"/>
</dbReference>
<evidence type="ECO:0000256" key="15">
    <source>
        <dbReference type="SAM" id="Phobius"/>
    </source>
</evidence>
<feature type="transmembrane region" description="Helical" evidence="15">
    <location>
        <begin position="386"/>
        <end position="409"/>
    </location>
</feature>
<dbReference type="FunFam" id="1.10.510.10:FF:001538">
    <property type="entry name" value="Guanylate cyclase"/>
    <property type="match status" value="1"/>
</dbReference>
<keyword evidence="3 15" id="KW-0812">Transmembrane</keyword>
<evidence type="ECO:0000259" key="16">
    <source>
        <dbReference type="PROSITE" id="PS50011"/>
    </source>
</evidence>
<protein>
    <recommendedName>
        <fullName evidence="2 14">Guanylate cyclase</fullName>
        <ecNumber evidence="2 14">4.6.1.2</ecNumber>
    </recommendedName>
</protein>
<dbReference type="OMA" id="MERETSM"/>
<keyword evidence="6 15" id="KW-1133">Transmembrane helix</keyword>
<dbReference type="FunFam" id="3.30.70.1230:FF:000004">
    <property type="entry name" value="Guanylate cyclase"/>
    <property type="match status" value="1"/>
</dbReference>
<keyword evidence="10" id="KW-0325">Glycoprotein</keyword>
<dbReference type="AlphaFoldDB" id="A7SJA3"/>
<dbReference type="PANTHER" id="PTHR11920">
    <property type="entry name" value="GUANYLYL CYCLASE"/>
    <property type="match status" value="1"/>
</dbReference>
<dbReference type="HOGENOM" id="CLU_001072_11_2_1"/>
<dbReference type="GO" id="GO:0035556">
    <property type="term" value="P:intracellular signal transduction"/>
    <property type="evidence" value="ECO:0007669"/>
    <property type="project" value="InterPro"/>
</dbReference>
<dbReference type="Pfam" id="PF07701">
    <property type="entry name" value="HNOBA"/>
    <property type="match status" value="1"/>
</dbReference>
<keyword evidence="11 13" id="KW-0456">Lyase</keyword>
<dbReference type="InterPro" id="IPR050401">
    <property type="entry name" value="Cyclic_nucleotide_synthase"/>
</dbReference>